<feature type="transmembrane region" description="Helical" evidence="13">
    <location>
        <begin position="526"/>
        <end position="544"/>
    </location>
</feature>
<evidence type="ECO:0000256" key="13">
    <source>
        <dbReference type="SAM" id="Phobius"/>
    </source>
</evidence>
<feature type="transmembrane region" description="Helical" evidence="13">
    <location>
        <begin position="168"/>
        <end position="187"/>
    </location>
</feature>
<keyword evidence="9" id="KW-0406">Ion transport</keyword>
<feature type="transmembrane region" description="Helical" evidence="13">
    <location>
        <begin position="267"/>
        <end position="289"/>
    </location>
</feature>
<dbReference type="InParanoid" id="A0A0G4FYC6"/>
<feature type="transmembrane region" description="Helical" evidence="13">
    <location>
        <begin position="351"/>
        <end position="374"/>
    </location>
</feature>
<feature type="region of interest" description="Disordered" evidence="12">
    <location>
        <begin position="610"/>
        <end position="647"/>
    </location>
</feature>
<keyword evidence="6" id="KW-0769">Symport</keyword>
<dbReference type="PANTHER" id="PTHR48086">
    <property type="entry name" value="SODIUM/PROLINE SYMPORTER-RELATED"/>
    <property type="match status" value="1"/>
</dbReference>
<evidence type="ECO:0000256" key="1">
    <source>
        <dbReference type="ARBA" id="ARBA00004651"/>
    </source>
</evidence>
<dbReference type="OMA" id="FITWIFA"/>
<name>A0A0G4FYC6_VITBC</name>
<evidence type="ECO:0000256" key="8">
    <source>
        <dbReference type="ARBA" id="ARBA00023053"/>
    </source>
</evidence>
<feature type="transmembrane region" description="Helical" evidence="13">
    <location>
        <begin position="60"/>
        <end position="81"/>
    </location>
</feature>
<protein>
    <recommendedName>
        <fullName evidence="16">Amino acid transporter transmembrane domain-containing protein</fullName>
    </recommendedName>
</protein>
<evidence type="ECO:0000256" key="12">
    <source>
        <dbReference type="SAM" id="MobiDB-lite"/>
    </source>
</evidence>
<keyword evidence="7 13" id="KW-1133">Transmembrane helix</keyword>
<organism evidence="14 15">
    <name type="scientific">Vitrella brassicaformis (strain CCMP3155)</name>
    <dbReference type="NCBI Taxonomy" id="1169540"/>
    <lineage>
        <taxon>Eukaryota</taxon>
        <taxon>Sar</taxon>
        <taxon>Alveolata</taxon>
        <taxon>Colpodellida</taxon>
        <taxon>Vitrellaceae</taxon>
        <taxon>Vitrella</taxon>
    </lineage>
</organism>
<feature type="transmembrane region" description="Helical" evidence="13">
    <location>
        <begin position="484"/>
        <end position="506"/>
    </location>
</feature>
<dbReference type="OrthoDB" id="508000at2759"/>
<dbReference type="PANTHER" id="PTHR48086:SF3">
    <property type="entry name" value="SODIUM_PROLINE SYMPORTER"/>
    <property type="match status" value="1"/>
</dbReference>
<dbReference type="InterPro" id="IPR001734">
    <property type="entry name" value="Na/solute_symporter"/>
</dbReference>
<keyword evidence="8" id="KW-0915">Sodium</keyword>
<evidence type="ECO:0000313" key="15">
    <source>
        <dbReference type="Proteomes" id="UP000041254"/>
    </source>
</evidence>
<reference evidence="14 15" key="1">
    <citation type="submission" date="2014-11" db="EMBL/GenBank/DDBJ databases">
        <authorList>
            <person name="Zhu J."/>
            <person name="Qi W."/>
            <person name="Song R."/>
        </authorList>
    </citation>
    <scope>NUCLEOTIDE SEQUENCE [LARGE SCALE GENOMIC DNA]</scope>
</reference>
<dbReference type="AlphaFoldDB" id="A0A0G4FYC6"/>
<dbReference type="VEuPathDB" id="CryptoDB:Vbra_6015"/>
<evidence type="ECO:0000313" key="14">
    <source>
        <dbReference type="EMBL" id="CEM20014.1"/>
    </source>
</evidence>
<accession>A0A0G4FYC6</accession>
<comment type="similarity">
    <text evidence="2">Belongs to the sodium:solute symporter (SSF) (TC 2.A.21) family.</text>
</comment>
<evidence type="ECO:0000256" key="7">
    <source>
        <dbReference type="ARBA" id="ARBA00022989"/>
    </source>
</evidence>
<feature type="transmembrane region" description="Helical" evidence="13">
    <location>
        <begin position="241"/>
        <end position="260"/>
    </location>
</feature>
<feature type="transmembrane region" description="Helical" evidence="13">
    <location>
        <begin position="386"/>
        <end position="406"/>
    </location>
</feature>
<dbReference type="GO" id="GO:0015293">
    <property type="term" value="F:symporter activity"/>
    <property type="evidence" value="ECO:0007669"/>
    <property type="project" value="UniProtKB-KW"/>
</dbReference>
<keyword evidence="11" id="KW-0739">Sodium transport</keyword>
<dbReference type="PROSITE" id="PS50283">
    <property type="entry name" value="NA_SOLUT_SYMP_3"/>
    <property type="match status" value="1"/>
</dbReference>
<feature type="transmembrane region" description="Helical" evidence="13">
    <location>
        <begin position="31"/>
        <end position="48"/>
    </location>
</feature>
<dbReference type="InterPro" id="IPR050277">
    <property type="entry name" value="Sodium:Solute_Symporter"/>
</dbReference>
<evidence type="ECO:0000256" key="2">
    <source>
        <dbReference type="ARBA" id="ARBA00006434"/>
    </source>
</evidence>
<gene>
    <name evidence="14" type="ORF">Vbra_6015</name>
</gene>
<sequence length="647" mass="69258">MSESAPSPAAAQADSPTFPSPVWGKISPWTWFRWSSFVVVVALGVTLLELYQGGLNWHILFWYAVVFIWTSCITTNPWAFYNGEGSSLLDRVRAIIPLTSSCLPGHTQFDRRSPTGQSLSSMPSSATLHQGDVGFFTLASSAFITWIFAKSIFNSATLGSRFGMLGGVAYAGWYVSFLSAAIVGYVLRVKQNAKSLPSAVCRCYGDIATFCFELALLYRLFNEVWSNSVVVAGFYGETYSTMWWAAVITSTGIPAVYVCFGGMRTSLFSDVLQALLAIIFLVLILVFIGQEPNFDGINSLWTFVPGSGWIDGWSTLFAAALIQGVCSYPFMDPVLTDRTFLSTPNTMLVSFFGGGLVAALFIILFAAVGVYGAFLTDEASADSGDPATVASSLPVVATAMVNLVMLTSSMSTLDSTFTSTAKLFSLEFGGWLPIPGDNRTKKGPIAPQDVANIGPWHIAVGRLAIIAIAVGGSCFLMIETTALNATTVSGTMVMGLGPPVWGLLVWRFADPHTEGGSSWGWRRSPLAFLLSFVTGVAFGTLYQLKLLPESFEMGVGPYSALLGTNVIGHACCAAAFVLGLLIHQTVWRLEETVKPPKSLRQKGSTTALEFSDLHKDDGNGANVAHIEAETAGTTPKKGDAGGEDSEV</sequence>
<dbReference type="Gene3D" id="1.20.1730.10">
    <property type="entry name" value="Sodium/glucose cotransporter"/>
    <property type="match status" value="1"/>
</dbReference>
<proteinExistence type="inferred from homology"/>
<dbReference type="EMBL" id="CDMY01000520">
    <property type="protein sequence ID" value="CEM20014.1"/>
    <property type="molecule type" value="Genomic_DNA"/>
</dbReference>
<feature type="transmembrane region" description="Helical" evidence="13">
    <location>
        <begin position="459"/>
        <end position="478"/>
    </location>
</feature>
<feature type="transmembrane region" description="Helical" evidence="13">
    <location>
        <begin position="556"/>
        <end position="582"/>
    </location>
</feature>
<keyword evidence="10 13" id="KW-0472">Membrane</keyword>
<dbReference type="Proteomes" id="UP000041254">
    <property type="component" value="Unassembled WGS sequence"/>
</dbReference>
<keyword evidence="4" id="KW-1003">Cell membrane</keyword>
<evidence type="ECO:0008006" key="16">
    <source>
        <dbReference type="Google" id="ProtNLM"/>
    </source>
</evidence>
<dbReference type="GO" id="GO:0006814">
    <property type="term" value="P:sodium ion transport"/>
    <property type="evidence" value="ECO:0007669"/>
    <property type="project" value="UniProtKB-KW"/>
</dbReference>
<evidence type="ECO:0000256" key="10">
    <source>
        <dbReference type="ARBA" id="ARBA00023136"/>
    </source>
</evidence>
<feature type="transmembrane region" description="Helical" evidence="13">
    <location>
        <begin position="309"/>
        <end position="330"/>
    </location>
</feature>
<evidence type="ECO:0000256" key="5">
    <source>
        <dbReference type="ARBA" id="ARBA00022692"/>
    </source>
</evidence>
<evidence type="ECO:0000256" key="9">
    <source>
        <dbReference type="ARBA" id="ARBA00023065"/>
    </source>
</evidence>
<comment type="subcellular location">
    <subcellularLocation>
        <location evidence="1">Cell membrane</location>
        <topology evidence="1">Multi-pass membrane protein</topology>
    </subcellularLocation>
</comment>
<evidence type="ECO:0000256" key="11">
    <source>
        <dbReference type="ARBA" id="ARBA00023201"/>
    </source>
</evidence>
<keyword evidence="5 13" id="KW-0812">Transmembrane</keyword>
<keyword evidence="15" id="KW-1185">Reference proteome</keyword>
<keyword evidence="3" id="KW-0813">Transport</keyword>
<dbReference type="InterPro" id="IPR038377">
    <property type="entry name" value="Na/Glc_symporter_sf"/>
</dbReference>
<dbReference type="GO" id="GO:0005886">
    <property type="term" value="C:plasma membrane"/>
    <property type="evidence" value="ECO:0007669"/>
    <property type="project" value="UniProtKB-SubCell"/>
</dbReference>
<evidence type="ECO:0000256" key="6">
    <source>
        <dbReference type="ARBA" id="ARBA00022847"/>
    </source>
</evidence>
<evidence type="ECO:0000256" key="4">
    <source>
        <dbReference type="ARBA" id="ARBA00022475"/>
    </source>
</evidence>
<evidence type="ECO:0000256" key="3">
    <source>
        <dbReference type="ARBA" id="ARBA00022448"/>
    </source>
</evidence>